<organism evidence="3 4">
    <name type="scientific">Decorospora gaudefroyi</name>
    <dbReference type="NCBI Taxonomy" id="184978"/>
    <lineage>
        <taxon>Eukaryota</taxon>
        <taxon>Fungi</taxon>
        <taxon>Dikarya</taxon>
        <taxon>Ascomycota</taxon>
        <taxon>Pezizomycotina</taxon>
        <taxon>Dothideomycetes</taxon>
        <taxon>Pleosporomycetidae</taxon>
        <taxon>Pleosporales</taxon>
        <taxon>Pleosporineae</taxon>
        <taxon>Pleosporaceae</taxon>
        <taxon>Decorospora</taxon>
    </lineage>
</organism>
<feature type="compositionally biased region" description="Pro residues" evidence="2">
    <location>
        <begin position="377"/>
        <end position="386"/>
    </location>
</feature>
<reference evidence="3" key="1">
    <citation type="submission" date="2020-01" db="EMBL/GenBank/DDBJ databases">
        <authorList>
            <consortium name="DOE Joint Genome Institute"/>
            <person name="Haridas S."/>
            <person name="Albert R."/>
            <person name="Binder M."/>
            <person name="Bloem J."/>
            <person name="Labutti K."/>
            <person name="Salamov A."/>
            <person name="Andreopoulos B."/>
            <person name="Baker S.E."/>
            <person name="Barry K."/>
            <person name="Bills G."/>
            <person name="Bluhm B.H."/>
            <person name="Cannon C."/>
            <person name="Castanera R."/>
            <person name="Culley D.E."/>
            <person name="Daum C."/>
            <person name="Ezra D."/>
            <person name="Gonzalez J.B."/>
            <person name="Henrissat B."/>
            <person name="Kuo A."/>
            <person name="Liang C."/>
            <person name="Lipzen A."/>
            <person name="Lutzoni F."/>
            <person name="Magnuson J."/>
            <person name="Mondo S."/>
            <person name="Nolan M."/>
            <person name="Ohm R."/>
            <person name="Pangilinan J."/>
            <person name="Park H.-J."/>
            <person name="Ramirez L."/>
            <person name="Alfaro M."/>
            <person name="Sun H."/>
            <person name="Tritt A."/>
            <person name="Yoshinaga Y."/>
            <person name="Zwiers L.-H."/>
            <person name="Turgeon B.G."/>
            <person name="Goodwin S.B."/>
            <person name="Spatafora J.W."/>
            <person name="Crous P.W."/>
            <person name="Grigoriev I.V."/>
        </authorList>
    </citation>
    <scope>NUCLEOTIDE SEQUENCE</scope>
    <source>
        <strain evidence="3">P77</strain>
    </source>
</reference>
<feature type="coiled-coil region" evidence="1">
    <location>
        <begin position="307"/>
        <end position="341"/>
    </location>
</feature>
<proteinExistence type="predicted"/>
<keyword evidence="4" id="KW-1185">Reference proteome</keyword>
<dbReference type="OrthoDB" id="2562743at2759"/>
<dbReference type="Proteomes" id="UP000800040">
    <property type="component" value="Unassembled WGS sequence"/>
</dbReference>
<protein>
    <submittedName>
        <fullName evidence="3">Uncharacterized protein</fullName>
    </submittedName>
</protein>
<evidence type="ECO:0000313" key="3">
    <source>
        <dbReference type="EMBL" id="KAF1837138.1"/>
    </source>
</evidence>
<feature type="region of interest" description="Disordered" evidence="2">
    <location>
        <begin position="346"/>
        <end position="386"/>
    </location>
</feature>
<dbReference type="PANTHER" id="PTHR21974:SF2">
    <property type="entry name" value="RE15880P"/>
    <property type="match status" value="1"/>
</dbReference>
<evidence type="ECO:0000313" key="4">
    <source>
        <dbReference type="Proteomes" id="UP000800040"/>
    </source>
</evidence>
<feature type="coiled-coil region" evidence="1">
    <location>
        <begin position="78"/>
        <end position="136"/>
    </location>
</feature>
<evidence type="ECO:0000256" key="1">
    <source>
        <dbReference type="SAM" id="Coils"/>
    </source>
</evidence>
<keyword evidence="1" id="KW-0175">Coiled coil</keyword>
<gene>
    <name evidence="3" type="ORF">BDW02DRAFT_566387</name>
</gene>
<sequence length="386" mass="43819">MSIHTKIQQAAHKNEQLLRGLEETDSAPSQLKQQNAYVADLDAQIKQTTKRVDELKPKSKVELKEHEKYRDSHFRRFAHKASGKKERFEEKAAKEEKEYFDAIQEQKSAEDELDYLKQLRAEAETRKQEIATEAKRHDTLQSELDELYNSIFAGHTPEFPDEDRKEEACTAAHTHVQEQTQRLERERHILFLLGQTSSKLSLARKHLDSAYGMSQFDMFGGGTMSSMQKRNYLERAESAIQQVRMLQQQLKQVAPEIPALGQLNIAMGSIWSDVVFDNIFTDMQMHDQIKNSMMQVERAGNTCGDLIRQREQEEKKVQDEVRQAKDKLQTARMELQTAREDAFRRVLAGNADAGGGGGDAPPPPGYASQGQDEYAPPAGPPPGYSG</sequence>
<dbReference type="EMBL" id="ML975265">
    <property type="protein sequence ID" value="KAF1837138.1"/>
    <property type="molecule type" value="Genomic_DNA"/>
</dbReference>
<name>A0A6A5KJ09_9PLEO</name>
<dbReference type="PANTHER" id="PTHR21974">
    <property type="entry name" value="RE15880P"/>
    <property type="match status" value="1"/>
</dbReference>
<accession>A0A6A5KJ09</accession>
<evidence type="ECO:0000256" key="2">
    <source>
        <dbReference type="SAM" id="MobiDB-lite"/>
    </source>
</evidence>
<dbReference type="AlphaFoldDB" id="A0A6A5KJ09"/>